<keyword evidence="7" id="KW-1185">Reference proteome</keyword>
<feature type="domain" description="Polyketide synthase-like phosphopantetheine-binding" evidence="5">
    <location>
        <begin position="566"/>
        <end position="640"/>
    </location>
</feature>
<dbReference type="InterPro" id="IPR020845">
    <property type="entry name" value="AMP-binding_CS"/>
</dbReference>
<protein>
    <submittedName>
        <fullName evidence="6">Putative secondary metabolism biosynthetic enzyme</fullName>
    </submittedName>
</protein>
<dbReference type="OrthoDB" id="429813at2759"/>
<dbReference type="Pfam" id="PF00501">
    <property type="entry name" value="AMP-binding"/>
    <property type="match status" value="1"/>
</dbReference>
<dbReference type="GO" id="GO:0031177">
    <property type="term" value="F:phosphopantetheine binding"/>
    <property type="evidence" value="ECO:0007669"/>
    <property type="project" value="InterPro"/>
</dbReference>
<dbReference type="InterPro" id="IPR036736">
    <property type="entry name" value="ACP-like_sf"/>
</dbReference>
<accession>A0A7S9KN77</accession>
<dbReference type="InterPro" id="IPR036291">
    <property type="entry name" value="NAD(P)-bd_dom_sf"/>
</dbReference>
<dbReference type="Pfam" id="PF00550">
    <property type="entry name" value="PP-binding"/>
    <property type="match status" value="1"/>
</dbReference>
<keyword evidence="3" id="KW-0521">NADP</keyword>
<dbReference type="Gene3D" id="1.10.1200.10">
    <property type="entry name" value="ACP-like"/>
    <property type="match status" value="1"/>
</dbReference>
<dbReference type="SUPFAM" id="SSF51735">
    <property type="entry name" value="NAD(P)-binding Rossmann-fold domains"/>
    <property type="match status" value="1"/>
</dbReference>
<dbReference type="AlphaFoldDB" id="A0A7S9KN77"/>
<proteinExistence type="inferred from homology"/>
<evidence type="ECO:0000256" key="2">
    <source>
        <dbReference type="ARBA" id="ARBA00022553"/>
    </source>
</evidence>
<dbReference type="InterPro" id="IPR000873">
    <property type="entry name" value="AMP-dep_synth/lig_dom"/>
</dbReference>
<dbReference type="Gene3D" id="3.40.50.720">
    <property type="entry name" value="NAD(P)-binding Rossmann-like Domain"/>
    <property type="match status" value="1"/>
</dbReference>
<dbReference type="PROSITE" id="PS00012">
    <property type="entry name" value="PHOSPHOPANTETHEINE"/>
    <property type="match status" value="1"/>
</dbReference>
<keyword evidence="2" id="KW-0597">Phosphoprotein</keyword>
<organism evidence="6 7">
    <name type="scientific">Epichloe festucae (strain Fl1)</name>
    <dbReference type="NCBI Taxonomy" id="877507"/>
    <lineage>
        <taxon>Eukaryota</taxon>
        <taxon>Fungi</taxon>
        <taxon>Dikarya</taxon>
        <taxon>Ascomycota</taxon>
        <taxon>Pezizomycotina</taxon>
        <taxon>Sordariomycetes</taxon>
        <taxon>Hypocreomycetidae</taxon>
        <taxon>Hypocreales</taxon>
        <taxon>Clavicipitaceae</taxon>
        <taxon>Epichloe</taxon>
    </lineage>
</organism>
<comment type="similarity">
    <text evidence="4">Belongs to the NRP synthetase family.</text>
</comment>
<dbReference type="InterPro" id="IPR009081">
    <property type="entry name" value="PP-bd_ACP"/>
</dbReference>
<dbReference type="Pfam" id="PF07993">
    <property type="entry name" value="NAD_binding_4"/>
    <property type="match status" value="1"/>
</dbReference>
<sequence>MASVPSSALPANEVRQTMPEMLEIRRQSEPDRIFAKLPISPTKYVGGFRSVTYSEVSKAVSHVAWWLEENLGKTDAFDTIAYLGPGDLRYSIILLAAIKTGHKVFFPSPRNSKVAFEALFRRVNCTTVVTTWPEPASVSLLSECRVSRKLHMASLQELLDAQDGPDYPYTKTYEEAKNDPVCVLHTSGSTGIPKPLVFTNEFIAAVASNTSLEPPDGFDSPNRYLIRDTSLVTLPPFHMAGLAFTLFVPIFHDNVPIYPLPGPPPTLQSLVEAVGNTDVNWVLVAPVMLHSMAHDTQALAVLSEKVEKLIYIGGSPSKHAGDVVRARVPLYQVFGLSESGSLPVVYRDSLSRVTDWRAVEFHPQSRAQLRHRFGNLHELVLVNKSLHGRPEPVFALFPDLEEYETGDLFSPHPEKPNSWVYESRADDVLVYSTGEKTNPVTFENNVCGHALVRGAVMIGEGRFESSLLVELVDSKELSDEQSVLAAIDSIWPAVEEANSAYPGYARVSRSKILLTEPSVPMARTGKGTVQRRATIALYQEAIDDLYSRNKVVSGFVFPSGFDAGSAESVAGVLEAVVKHLTGWSHVSHDADFFTLGMDSLIVARLSQELQRHSRLTWIDPKAIYENPSVSLLTRAVVEHMHMSPPINGTGGHVAAQSRLEQLSRIYEEQTAALSHLCKDVVDLRETREATPRSRTTHVVLLTGSTGGIGSFLLDKLLQDDSISHVYCLNRSQDSRVVQVRRNRERGLGVDFPPPRVTFLTGQLGKTDLGLPASVLRLLQTQVTTIVHNAWPVDFNLSLISFRPSLDGLVNLLSLAAHSASRRPSVLFLSSISATSNYPPAASPGSETTVPETIISDLASPAATGYGESKFLGELILEYASKNLGLETAVIRVAQAAGSADLRRGWNRHEWFPTLVLTSKQIGALPETLGYADDQHPAGLLGDMDWIPIDRLSSFIVDSFKVLATRETGGGEPLVLHAVNPWSTTWTALLPTVKRSLSGPSSDSRLDEIQVVPYTEWVALLRARSAPGEQRNGSPSETKAKMPGLKLLDFYTSLAHPGGSMARLSTNLTEKLIPRLRTCEPLRPEWMVGWIRDWLS</sequence>
<dbReference type="SMART" id="SM00823">
    <property type="entry name" value="PKS_PP"/>
    <property type="match status" value="1"/>
</dbReference>
<evidence type="ECO:0000256" key="3">
    <source>
        <dbReference type="ARBA" id="ARBA00022857"/>
    </source>
</evidence>
<dbReference type="Proteomes" id="UP000594364">
    <property type="component" value="Chromosome 2"/>
</dbReference>
<reference evidence="6 7" key="1">
    <citation type="journal article" date="2018" name="PLoS Genet.">
        <title>Repeat elements organise 3D genome structure and mediate transcription in the filamentous fungus Epichloe festucae.</title>
        <authorList>
            <person name="Winter D.J."/>
            <person name="Ganley A.R.D."/>
            <person name="Young C.A."/>
            <person name="Liachko I."/>
            <person name="Schardl C.L."/>
            <person name="Dupont P.Y."/>
            <person name="Berry D."/>
            <person name="Ram A."/>
            <person name="Scott B."/>
            <person name="Cox M.P."/>
        </authorList>
    </citation>
    <scope>NUCLEOTIDE SEQUENCE [LARGE SCALE GENOMIC DNA]</scope>
    <source>
        <strain evidence="6 7">Fl1</strain>
    </source>
</reference>
<evidence type="ECO:0000259" key="5">
    <source>
        <dbReference type="SMART" id="SM00823"/>
    </source>
</evidence>
<dbReference type="SUPFAM" id="SSF47336">
    <property type="entry name" value="ACP-like"/>
    <property type="match status" value="1"/>
</dbReference>
<dbReference type="InterPro" id="IPR020806">
    <property type="entry name" value="PKS_PP-bd"/>
</dbReference>
<dbReference type="EMBL" id="CP031386">
    <property type="protein sequence ID" value="QPG95637.1"/>
    <property type="molecule type" value="Genomic_DNA"/>
</dbReference>
<dbReference type="PANTHER" id="PTHR43439">
    <property type="entry name" value="PHENYLACETATE-COENZYME A LIGASE"/>
    <property type="match status" value="1"/>
</dbReference>
<dbReference type="InterPro" id="IPR051414">
    <property type="entry name" value="Adenylate-forming_Reductase"/>
</dbReference>
<name>A0A7S9KN77_EPIFF</name>
<dbReference type="PANTHER" id="PTHR43439:SF2">
    <property type="entry name" value="ENZYME, PUTATIVE (JCVI)-RELATED"/>
    <property type="match status" value="1"/>
</dbReference>
<dbReference type="InterPro" id="IPR013120">
    <property type="entry name" value="FAR_NAD-bd"/>
</dbReference>
<dbReference type="InterPro" id="IPR006162">
    <property type="entry name" value="Ppantetheine_attach_site"/>
</dbReference>
<evidence type="ECO:0000313" key="7">
    <source>
        <dbReference type="Proteomes" id="UP000594364"/>
    </source>
</evidence>
<dbReference type="Gene3D" id="3.40.50.12780">
    <property type="entry name" value="N-terminal domain of ligase-like"/>
    <property type="match status" value="1"/>
</dbReference>
<dbReference type="InterPro" id="IPR042099">
    <property type="entry name" value="ANL_N_sf"/>
</dbReference>
<keyword evidence="1" id="KW-0596">Phosphopantetheine</keyword>
<dbReference type="PROSITE" id="PS00455">
    <property type="entry name" value="AMP_BINDING"/>
    <property type="match status" value="1"/>
</dbReference>
<gene>
    <name evidence="6" type="ORF">C2857_001506</name>
</gene>
<evidence type="ECO:0000313" key="6">
    <source>
        <dbReference type="EMBL" id="QPG95637.1"/>
    </source>
</evidence>
<dbReference type="Pfam" id="PF23562">
    <property type="entry name" value="AMP-binding_C_3"/>
    <property type="match status" value="1"/>
</dbReference>
<dbReference type="SUPFAM" id="SSF56801">
    <property type="entry name" value="Acetyl-CoA synthetase-like"/>
    <property type="match status" value="1"/>
</dbReference>
<evidence type="ECO:0000256" key="1">
    <source>
        <dbReference type="ARBA" id="ARBA00022450"/>
    </source>
</evidence>
<evidence type="ECO:0000256" key="4">
    <source>
        <dbReference type="ARBA" id="ARBA00029454"/>
    </source>
</evidence>